<keyword evidence="5" id="KW-0223">Dioxygenase</keyword>
<dbReference type="EMBL" id="JANWTP010000044">
    <property type="protein sequence ID" value="MDC8638899.1"/>
    <property type="molecule type" value="Genomic_DNA"/>
</dbReference>
<accession>A0A9X4BSR5</accession>
<comment type="cofactor">
    <cofactor evidence="1">
        <name>Fe(2+)</name>
        <dbReference type="ChEBI" id="CHEBI:29033"/>
    </cofactor>
</comment>
<dbReference type="InterPro" id="IPR050411">
    <property type="entry name" value="AlphaKG_dependent_hydroxylases"/>
</dbReference>
<feature type="domain" description="TauD/TfdA-like" evidence="4">
    <location>
        <begin position="43"/>
        <end position="330"/>
    </location>
</feature>
<reference evidence="5" key="1">
    <citation type="journal article" date="2022" name="Phytopathology">
        <title>Whole genome sequencing-based tracing of a 2022 introduction and outbreak of Xanthomonas hortorum pv. pelargonii.</title>
        <authorList>
            <person name="Iruegas Bocardo F."/>
            <person name="Weisberg A.J."/>
            <person name="Riutta E.R."/>
            <person name="Kilday K.B."/>
            <person name="Bonkowski J.C."/>
            <person name="Creswell T.C."/>
            <person name="Daughtrey M."/>
            <person name="Rane K.K."/>
            <person name="Grunwald N.J."/>
            <person name="Chang J.H."/>
            <person name="Putnam M."/>
        </authorList>
    </citation>
    <scope>NUCLEOTIDE SEQUENCE</scope>
    <source>
        <strain evidence="5">22-338</strain>
    </source>
</reference>
<dbReference type="InterPro" id="IPR042098">
    <property type="entry name" value="TauD-like_sf"/>
</dbReference>
<protein>
    <submittedName>
        <fullName evidence="5">TauD/TfdA family dioxygenase</fullName>
    </submittedName>
</protein>
<gene>
    <name evidence="5" type="ORF">NY667_14010</name>
</gene>
<organism evidence="5 6">
    <name type="scientific">Xanthomonas hortorum pv. hederae</name>
    <dbReference type="NCBI Taxonomy" id="453603"/>
    <lineage>
        <taxon>Bacteria</taxon>
        <taxon>Pseudomonadati</taxon>
        <taxon>Pseudomonadota</taxon>
        <taxon>Gammaproteobacteria</taxon>
        <taxon>Lysobacterales</taxon>
        <taxon>Lysobacteraceae</taxon>
        <taxon>Xanthomonas</taxon>
    </lineage>
</organism>
<dbReference type="SUPFAM" id="SSF51197">
    <property type="entry name" value="Clavaminate synthase-like"/>
    <property type="match status" value="1"/>
</dbReference>
<dbReference type="Proteomes" id="UP001140230">
    <property type="component" value="Unassembled WGS sequence"/>
</dbReference>
<evidence type="ECO:0000256" key="2">
    <source>
        <dbReference type="ARBA" id="ARBA00023002"/>
    </source>
</evidence>
<sequence>MSELPRLPAKRRLVVHSTQDLVALQLPTAGSLDIPLISPTTDRVDLAAWCADNRERLNELRRRHGAIALRGFRVGDADGLRRLVLAMGDEPMAYLERSSPRMRVGEDVYTSTEYAASQAIRMHCENSYASHWPRHIAFYCRTPADAGGATPIADCRRVLAALDPAIVAEFRARGVRYIRNFHPELGLSWREVFAVDTREQAEARCRATQSGFEWSHDGVLRTWRNAPAVVLHPHTREPTWFNHAAFFHVSSLPQEIASGLLQRHEYLALPNHTYYGDGGVIDDATVAAINRAYDDNALGFDWRREDVVLLDNMLYSHGRARYSGPRSVLVSMSDRIAASAVEPG</sequence>
<dbReference type="GO" id="GO:0016706">
    <property type="term" value="F:2-oxoglutarate-dependent dioxygenase activity"/>
    <property type="evidence" value="ECO:0007669"/>
    <property type="project" value="UniProtKB-ARBA"/>
</dbReference>
<evidence type="ECO:0000313" key="5">
    <source>
        <dbReference type="EMBL" id="MDC8638899.1"/>
    </source>
</evidence>
<reference evidence="5" key="2">
    <citation type="submission" date="2022-08" db="EMBL/GenBank/DDBJ databases">
        <authorList>
            <person name="Iruegas-Bocardo F."/>
            <person name="Weisberg A.J."/>
            <person name="Riutta E.R."/>
            <person name="Kilday K."/>
            <person name="Bonkowski J.C."/>
            <person name="Creswell T."/>
            <person name="Daughtrey M.L."/>
            <person name="Rane K."/>
            <person name="Grunwald N.J."/>
            <person name="Chang J.H."/>
            <person name="Putnam M.L."/>
        </authorList>
    </citation>
    <scope>NUCLEOTIDE SEQUENCE</scope>
    <source>
        <strain evidence="5">22-338</strain>
    </source>
</reference>
<evidence type="ECO:0000259" key="4">
    <source>
        <dbReference type="Pfam" id="PF02668"/>
    </source>
</evidence>
<evidence type="ECO:0000313" key="6">
    <source>
        <dbReference type="Proteomes" id="UP001140230"/>
    </source>
</evidence>
<dbReference type="InterPro" id="IPR003819">
    <property type="entry name" value="TauD/TfdA-like"/>
</dbReference>
<dbReference type="RefSeq" id="WP_102252148.1">
    <property type="nucleotide sequence ID" value="NZ_CP168182.1"/>
</dbReference>
<dbReference type="Pfam" id="PF02668">
    <property type="entry name" value="TauD"/>
    <property type="match status" value="1"/>
</dbReference>
<evidence type="ECO:0000256" key="3">
    <source>
        <dbReference type="ARBA" id="ARBA00023194"/>
    </source>
</evidence>
<dbReference type="PANTHER" id="PTHR10696:SF56">
    <property type="entry name" value="TAUD_TFDA-LIKE DOMAIN-CONTAINING PROTEIN"/>
    <property type="match status" value="1"/>
</dbReference>
<dbReference type="PANTHER" id="PTHR10696">
    <property type="entry name" value="GAMMA-BUTYROBETAINE HYDROXYLASE-RELATED"/>
    <property type="match status" value="1"/>
</dbReference>
<name>A0A9X4BSR5_9XANT</name>
<keyword evidence="2" id="KW-0560">Oxidoreductase</keyword>
<dbReference type="AlphaFoldDB" id="A0A9X4BSR5"/>
<comment type="caution">
    <text evidence="5">The sequence shown here is derived from an EMBL/GenBank/DDBJ whole genome shotgun (WGS) entry which is preliminary data.</text>
</comment>
<dbReference type="Gene3D" id="3.60.130.10">
    <property type="entry name" value="Clavaminate synthase-like"/>
    <property type="match status" value="1"/>
</dbReference>
<keyword evidence="3" id="KW-0045">Antibiotic biosynthesis</keyword>
<proteinExistence type="predicted"/>
<evidence type="ECO:0000256" key="1">
    <source>
        <dbReference type="ARBA" id="ARBA00001954"/>
    </source>
</evidence>
<dbReference type="GO" id="GO:0017000">
    <property type="term" value="P:antibiotic biosynthetic process"/>
    <property type="evidence" value="ECO:0007669"/>
    <property type="project" value="UniProtKB-KW"/>
</dbReference>